<accession>A0AAV3NY01</accession>
<sequence length="104" mass="11665">MVDNALELRKKLEEVTAQCDSLKEESSGFDLQITQLSEVRDKALAESSRAQAEVQRLEDREFQEGYAPSWFEGLSLDDPSSDEDEATPDEATREDAPNEVSPKD</sequence>
<feature type="coiled-coil region" evidence="1">
    <location>
        <begin position="5"/>
        <end position="60"/>
    </location>
</feature>
<evidence type="ECO:0000313" key="3">
    <source>
        <dbReference type="EMBL" id="GAA0143986.1"/>
    </source>
</evidence>
<keyword evidence="1" id="KW-0175">Coiled coil</keyword>
<reference evidence="3 4" key="1">
    <citation type="submission" date="2024-01" db="EMBL/GenBank/DDBJ databases">
        <title>The complete chloroplast genome sequence of Lithospermum erythrorhizon: insights into the phylogenetic relationship among Boraginaceae species and the maternal lineages of purple gromwells.</title>
        <authorList>
            <person name="Okada T."/>
            <person name="Watanabe K."/>
        </authorList>
    </citation>
    <scope>NUCLEOTIDE SEQUENCE [LARGE SCALE GENOMIC DNA]</scope>
</reference>
<evidence type="ECO:0000313" key="4">
    <source>
        <dbReference type="Proteomes" id="UP001454036"/>
    </source>
</evidence>
<feature type="region of interest" description="Disordered" evidence="2">
    <location>
        <begin position="68"/>
        <end position="104"/>
    </location>
</feature>
<gene>
    <name evidence="3" type="ORF">LIER_04546</name>
</gene>
<dbReference type="Proteomes" id="UP001454036">
    <property type="component" value="Unassembled WGS sequence"/>
</dbReference>
<proteinExistence type="predicted"/>
<keyword evidence="4" id="KW-1185">Reference proteome</keyword>
<evidence type="ECO:0000256" key="2">
    <source>
        <dbReference type="SAM" id="MobiDB-lite"/>
    </source>
</evidence>
<feature type="compositionally biased region" description="Acidic residues" evidence="2">
    <location>
        <begin position="79"/>
        <end position="88"/>
    </location>
</feature>
<feature type="compositionally biased region" description="Basic and acidic residues" evidence="2">
    <location>
        <begin position="90"/>
        <end position="104"/>
    </location>
</feature>
<protein>
    <submittedName>
        <fullName evidence="3">Uncharacterized protein</fullName>
    </submittedName>
</protein>
<dbReference type="AlphaFoldDB" id="A0AAV3NY01"/>
<comment type="caution">
    <text evidence="3">The sequence shown here is derived from an EMBL/GenBank/DDBJ whole genome shotgun (WGS) entry which is preliminary data.</text>
</comment>
<name>A0AAV3NY01_LITER</name>
<evidence type="ECO:0000256" key="1">
    <source>
        <dbReference type="SAM" id="Coils"/>
    </source>
</evidence>
<organism evidence="3 4">
    <name type="scientific">Lithospermum erythrorhizon</name>
    <name type="common">Purple gromwell</name>
    <name type="synonym">Lithospermum officinale var. erythrorhizon</name>
    <dbReference type="NCBI Taxonomy" id="34254"/>
    <lineage>
        <taxon>Eukaryota</taxon>
        <taxon>Viridiplantae</taxon>
        <taxon>Streptophyta</taxon>
        <taxon>Embryophyta</taxon>
        <taxon>Tracheophyta</taxon>
        <taxon>Spermatophyta</taxon>
        <taxon>Magnoliopsida</taxon>
        <taxon>eudicotyledons</taxon>
        <taxon>Gunneridae</taxon>
        <taxon>Pentapetalae</taxon>
        <taxon>asterids</taxon>
        <taxon>lamiids</taxon>
        <taxon>Boraginales</taxon>
        <taxon>Boraginaceae</taxon>
        <taxon>Boraginoideae</taxon>
        <taxon>Lithospermeae</taxon>
        <taxon>Lithospermum</taxon>
    </lineage>
</organism>
<dbReference type="EMBL" id="BAABME010000588">
    <property type="protein sequence ID" value="GAA0143986.1"/>
    <property type="molecule type" value="Genomic_DNA"/>
</dbReference>